<dbReference type="Proteomes" id="UP000325008">
    <property type="component" value="Unassembled WGS sequence"/>
</dbReference>
<comment type="caution">
    <text evidence="3">The sequence shown here is derived from an EMBL/GenBank/DDBJ whole genome shotgun (WGS) entry which is preliminary data.</text>
</comment>
<feature type="region of interest" description="Disordered" evidence="1">
    <location>
        <begin position="139"/>
        <end position="214"/>
    </location>
</feature>
<feature type="transmembrane region" description="Helical" evidence="2">
    <location>
        <begin position="352"/>
        <end position="383"/>
    </location>
</feature>
<evidence type="ECO:0000256" key="2">
    <source>
        <dbReference type="SAM" id="Phobius"/>
    </source>
</evidence>
<dbReference type="RefSeq" id="XP_014658346.1">
    <property type="nucleotide sequence ID" value="XM_014802860.1"/>
</dbReference>
<name>A0A5C3FIZ5_PSEA2</name>
<sequence length="474" mass="52364">MPPLPLHGSYPPSGSGYRPLATGDDDHEAQAPPRDTSRLRTFVVSPYQAPANDPSQILCAFLTDTRTPGEAHATKDVALRVRFRSRGTETTVDLPVGRLTEQDALPFALADDVPCRRGIVRHRAWSQHLRGMVDHLAGRSSTSSKLMAQEQDELSVWDRSQRKPLPASDEAKQRYHRRLETGLVPPWTPLDEDSGSLSQPQAAQEAENDGNADDKLDLTKLFTGSGDVDLGIFFRRSRRRRATRLVSIALQEALERFADDRHFSKRLFCRNTAWGWDLPRLKESLRSLAAHAAEGKGKAPAHAVEEAGGVDVDIEVVGMEEWPEYHVVWAPIALLAACCPGLVESRVSAISLALLATLLIAATLLGALSGILILAGMVVVGAWSTMMWLVATRSECVYDGIGTAWSLAPRWQTIDADPSWDLQRARASLPPDSAGDQVRLERRDNAWCVRRGIDQDEWIALHRDRILHALTART</sequence>
<proteinExistence type="predicted"/>
<keyword evidence="4" id="KW-1185">Reference proteome</keyword>
<evidence type="ECO:0000256" key="1">
    <source>
        <dbReference type="SAM" id="MobiDB-lite"/>
    </source>
</evidence>
<keyword evidence="2" id="KW-1133">Transmembrane helix</keyword>
<feature type="region of interest" description="Disordered" evidence="1">
    <location>
        <begin position="1"/>
        <end position="37"/>
    </location>
</feature>
<keyword evidence="2" id="KW-0812">Transmembrane</keyword>
<reference evidence="3" key="1">
    <citation type="submission" date="2018-03" db="EMBL/GenBank/DDBJ databases">
        <authorList>
            <person name="Guldener U."/>
        </authorList>
    </citation>
    <scope>NUCLEOTIDE SEQUENCE [LARGE SCALE GENOMIC DNA]</scope>
    <source>
        <strain evidence="3">ATCC34888</strain>
    </source>
</reference>
<protein>
    <submittedName>
        <fullName evidence="3">Uncharacterized protein</fullName>
    </submittedName>
</protein>
<organism evidence="3 4">
    <name type="scientific">Pseudozyma antarctica</name>
    <name type="common">Yeast</name>
    <name type="synonym">Candida antarctica</name>
    <dbReference type="NCBI Taxonomy" id="84753"/>
    <lineage>
        <taxon>Eukaryota</taxon>
        <taxon>Fungi</taxon>
        <taxon>Dikarya</taxon>
        <taxon>Basidiomycota</taxon>
        <taxon>Ustilaginomycotina</taxon>
        <taxon>Ustilaginomycetes</taxon>
        <taxon>Ustilaginales</taxon>
        <taxon>Ustilaginaceae</taxon>
        <taxon>Moesziomyces</taxon>
    </lineage>
</organism>
<dbReference type="OrthoDB" id="2550388at2759"/>
<dbReference type="AlphaFoldDB" id="A0A5C3FIZ5"/>
<evidence type="ECO:0000313" key="3">
    <source>
        <dbReference type="EMBL" id="SPO44294.1"/>
    </source>
</evidence>
<dbReference type="EMBL" id="OOIQ01000003">
    <property type="protein sequence ID" value="SPO44294.1"/>
    <property type="molecule type" value="Genomic_DNA"/>
</dbReference>
<keyword evidence="2" id="KW-0472">Membrane</keyword>
<evidence type="ECO:0000313" key="4">
    <source>
        <dbReference type="Proteomes" id="UP000325008"/>
    </source>
</evidence>
<accession>A0A5C3FIZ5</accession>
<gene>
    <name evidence="3" type="ORF">PSANT_01979</name>
</gene>